<evidence type="ECO:0000256" key="1">
    <source>
        <dbReference type="ARBA" id="ARBA00004123"/>
    </source>
</evidence>
<dbReference type="InterPro" id="IPR051421">
    <property type="entry name" value="RNA_Proc_DNA_Dmg_Regulator"/>
</dbReference>
<dbReference type="Pfam" id="PF22782">
    <property type="entry name" value="SDE2"/>
    <property type="match status" value="1"/>
</dbReference>
<dbReference type="EMBL" id="JBDODL010000148">
    <property type="protein sequence ID" value="MES1918888.1"/>
    <property type="molecule type" value="Genomic_DNA"/>
</dbReference>
<keyword evidence="8" id="KW-0131">Cell cycle</keyword>
<dbReference type="PANTHER" id="PTHR12786">
    <property type="entry name" value="SPLICING FACTOR SF3A-RELATED"/>
    <property type="match status" value="1"/>
</dbReference>
<keyword evidence="12" id="KW-1185">Reference proteome</keyword>
<reference evidence="11 12" key="1">
    <citation type="journal article" date="2024" name="BMC Biol.">
        <title>Comparative genomics of Ascetosporea gives new insight into the evolutionary basis for animal parasitism in Rhizaria.</title>
        <authorList>
            <person name="Hiltunen Thoren M."/>
            <person name="Onut-Brannstrom I."/>
            <person name="Alfjorden A."/>
            <person name="Peckova H."/>
            <person name="Swords F."/>
            <person name="Hooper C."/>
            <person name="Holzer A.S."/>
            <person name="Bass D."/>
            <person name="Burki F."/>
        </authorList>
    </citation>
    <scope>NUCLEOTIDE SEQUENCE [LARGE SCALE GENOMIC DNA]</scope>
    <source>
        <strain evidence="11">20-A016</strain>
    </source>
</reference>
<evidence type="ECO:0000256" key="4">
    <source>
        <dbReference type="ARBA" id="ARBA00022490"/>
    </source>
</evidence>
<evidence type="ECO:0000256" key="9">
    <source>
        <dbReference type="SAM" id="MobiDB-lite"/>
    </source>
</evidence>
<dbReference type="InterPro" id="IPR053822">
    <property type="entry name" value="SDE2-like_dom"/>
</dbReference>
<keyword evidence="4" id="KW-0963">Cytoplasm</keyword>
<comment type="subcellular location">
    <subcellularLocation>
        <location evidence="2">Cytoplasm</location>
    </subcellularLocation>
    <subcellularLocation>
        <location evidence="1">Nucleus</location>
    </subcellularLocation>
</comment>
<evidence type="ECO:0000256" key="8">
    <source>
        <dbReference type="ARBA" id="ARBA00023306"/>
    </source>
</evidence>
<dbReference type="PANTHER" id="PTHR12786:SF1">
    <property type="entry name" value="SPLICING REGULATOR SDE2"/>
    <property type="match status" value="1"/>
</dbReference>
<comment type="caution">
    <text evidence="11">The sequence shown here is derived from an EMBL/GenBank/DDBJ whole genome shotgun (WGS) entry which is preliminary data.</text>
</comment>
<feature type="compositionally biased region" description="Basic residues" evidence="9">
    <location>
        <begin position="209"/>
        <end position="222"/>
    </location>
</feature>
<evidence type="ECO:0000256" key="3">
    <source>
        <dbReference type="ARBA" id="ARBA00008726"/>
    </source>
</evidence>
<accession>A0ABV2AGT2</accession>
<gene>
    <name evidence="11" type="ORF">MHBO_000783</name>
</gene>
<feature type="domain" description="SDE2-like" evidence="10">
    <location>
        <begin position="72"/>
        <end position="138"/>
    </location>
</feature>
<feature type="region of interest" description="Disordered" evidence="9">
    <location>
        <begin position="209"/>
        <end position="229"/>
    </location>
</feature>
<evidence type="ECO:0000256" key="5">
    <source>
        <dbReference type="ARBA" id="ARBA00022664"/>
    </source>
</evidence>
<keyword evidence="6" id="KW-0508">mRNA splicing</keyword>
<protein>
    <recommendedName>
        <fullName evidence="10">SDE2-like domain-containing protein</fullName>
    </recommendedName>
</protein>
<feature type="compositionally biased region" description="Basic and acidic residues" evidence="9">
    <location>
        <begin position="163"/>
        <end position="183"/>
    </location>
</feature>
<comment type="similarity">
    <text evidence="3">Belongs to the SDE2 family.</text>
</comment>
<feature type="region of interest" description="Disordered" evidence="9">
    <location>
        <begin position="163"/>
        <end position="192"/>
    </location>
</feature>
<evidence type="ECO:0000256" key="7">
    <source>
        <dbReference type="ARBA" id="ARBA00023242"/>
    </source>
</evidence>
<evidence type="ECO:0000313" key="11">
    <source>
        <dbReference type="EMBL" id="MES1918888.1"/>
    </source>
</evidence>
<sequence>MLYVQFGKTIFKLNKSDKELSHDIEKSLGIPSEQQMVFYKGKKLPSFITFPDSLLKKLKMPLILNLSCKINGGKGGFGSLLKQQQSNFRTTNFNSMRDLNGRRLRHVRQEQQLTHYVPPTPERRSEIQKDFEQIKQTGRQRQLRNCYFGDSCKYKHKCRYVHPGDDAKSENKADSKTEKELRHNQSMKKASKNLEASMKFALKAIAKRKISDKKSIQKPKSKKLIERQI</sequence>
<evidence type="ECO:0000256" key="2">
    <source>
        <dbReference type="ARBA" id="ARBA00004496"/>
    </source>
</evidence>
<evidence type="ECO:0000256" key="6">
    <source>
        <dbReference type="ARBA" id="ARBA00023187"/>
    </source>
</evidence>
<evidence type="ECO:0000313" key="12">
    <source>
        <dbReference type="Proteomes" id="UP001439008"/>
    </source>
</evidence>
<evidence type="ECO:0000259" key="10">
    <source>
        <dbReference type="Pfam" id="PF22782"/>
    </source>
</evidence>
<name>A0ABV2AGT2_9EUKA</name>
<dbReference type="Proteomes" id="UP001439008">
    <property type="component" value="Unassembled WGS sequence"/>
</dbReference>
<keyword evidence="7" id="KW-0539">Nucleus</keyword>
<keyword evidence="5" id="KW-0507">mRNA processing</keyword>
<organism evidence="11 12">
    <name type="scientific">Bonamia ostreae</name>
    <dbReference type="NCBI Taxonomy" id="126728"/>
    <lineage>
        <taxon>Eukaryota</taxon>
        <taxon>Sar</taxon>
        <taxon>Rhizaria</taxon>
        <taxon>Endomyxa</taxon>
        <taxon>Ascetosporea</taxon>
        <taxon>Haplosporida</taxon>
        <taxon>Bonamia</taxon>
    </lineage>
</organism>
<proteinExistence type="inferred from homology"/>